<evidence type="ECO:0000256" key="1">
    <source>
        <dbReference type="ARBA" id="ARBA00004196"/>
    </source>
</evidence>
<evidence type="ECO:0000256" key="6">
    <source>
        <dbReference type="ARBA" id="ARBA00023136"/>
    </source>
</evidence>
<dbReference type="SUPFAM" id="SSF51126">
    <property type="entry name" value="Pectin lyase-like"/>
    <property type="match status" value="3"/>
</dbReference>
<proteinExistence type="predicted"/>
<organism evidence="8 9">
    <name type="scientific">Cymbomonas tetramitiformis</name>
    <dbReference type="NCBI Taxonomy" id="36881"/>
    <lineage>
        <taxon>Eukaryota</taxon>
        <taxon>Viridiplantae</taxon>
        <taxon>Chlorophyta</taxon>
        <taxon>Pyramimonadophyceae</taxon>
        <taxon>Pyramimonadales</taxon>
        <taxon>Pyramimonadaceae</taxon>
        <taxon>Cymbomonas</taxon>
    </lineage>
</organism>
<protein>
    <submittedName>
        <fullName evidence="8">Uncharacterized protein</fullName>
    </submittedName>
</protein>
<accession>A0AAE0FZ30</accession>
<dbReference type="InterPro" id="IPR011050">
    <property type="entry name" value="Pectin_lyase_fold/virulence"/>
</dbReference>
<dbReference type="InterPro" id="IPR012334">
    <property type="entry name" value="Pectin_lyas_fold"/>
</dbReference>
<keyword evidence="6" id="KW-0472">Membrane</keyword>
<dbReference type="InterPro" id="IPR006626">
    <property type="entry name" value="PbH1"/>
</dbReference>
<evidence type="ECO:0000256" key="2">
    <source>
        <dbReference type="ARBA" id="ARBA00004442"/>
    </source>
</evidence>
<dbReference type="Proteomes" id="UP001190700">
    <property type="component" value="Unassembled WGS sequence"/>
</dbReference>
<dbReference type="PANTHER" id="PTHR11319:SF35">
    <property type="entry name" value="OUTER MEMBRANE PROTEIN PMPC-RELATED"/>
    <property type="match status" value="1"/>
</dbReference>
<reference evidence="8 9" key="1">
    <citation type="journal article" date="2015" name="Genome Biol. Evol.">
        <title>Comparative Genomics of a Bacterivorous Green Alga Reveals Evolutionary Causalities and Consequences of Phago-Mixotrophic Mode of Nutrition.</title>
        <authorList>
            <person name="Burns J.A."/>
            <person name="Paasch A."/>
            <person name="Narechania A."/>
            <person name="Kim E."/>
        </authorList>
    </citation>
    <scope>NUCLEOTIDE SEQUENCE [LARGE SCALE GENOMIC DNA]</scope>
    <source>
        <strain evidence="8 9">PLY_AMNH</strain>
    </source>
</reference>
<dbReference type="Pfam" id="PF02415">
    <property type="entry name" value="Chlam_PMP"/>
    <property type="match status" value="1"/>
</dbReference>
<keyword evidence="9" id="KW-1185">Reference proteome</keyword>
<keyword evidence="4" id="KW-0964">Secreted</keyword>
<dbReference type="Gene3D" id="2.160.20.10">
    <property type="entry name" value="Single-stranded right-handed beta-helix, Pectin lyase-like"/>
    <property type="match status" value="1"/>
</dbReference>
<gene>
    <name evidence="8" type="ORF">CYMTET_23563</name>
</gene>
<keyword evidence="5" id="KW-0732">Signal</keyword>
<keyword evidence="7" id="KW-0998">Cell outer membrane</keyword>
<evidence type="ECO:0000256" key="4">
    <source>
        <dbReference type="ARBA" id="ARBA00022525"/>
    </source>
</evidence>
<dbReference type="NCBIfam" id="TIGR01376">
    <property type="entry name" value="POMP_repeat"/>
    <property type="match status" value="1"/>
</dbReference>
<evidence type="ECO:0000313" key="9">
    <source>
        <dbReference type="Proteomes" id="UP001190700"/>
    </source>
</evidence>
<dbReference type="PANTHER" id="PTHR11319">
    <property type="entry name" value="G PROTEIN-COUPLED RECEPTOR-RELATED"/>
    <property type="match status" value="1"/>
</dbReference>
<dbReference type="SMART" id="SM00710">
    <property type="entry name" value="PbH1"/>
    <property type="match status" value="7"/>
</dbReference>
<dbReference type="AlphaFoldDB" id="A0AAE0FZ30"/>
<dbReference type="GO" id="GO:0005576">
    <property type="term" value="C:extracellular region"/>
    <property type="evidence" value="ECO:0007669"/>
    <property type="project" value="UniProtKB-SubCell"/>
</dbReference>
<comment type="subcellular location">
    <subcellularLocation>
        <location evidence="1">Cell envelope</location>
    </subcellularLocation>
    <subcellularLocation>
        <location evidence="2">Cell outer membrane</location>
    </subcellularLocation>
    <subcellularLocation>
        <location evidence="3">Secreted</location>
    </subcellularLocation>
</comment>
<dbReference type="InterPro" id="IPR003368">
    <property type="entry name" value="POMP_repeat"/>
</dbReference>
<dbReference type="EMBL" id="LGRX02012133">
    <property type="protein sequence ID" value="KAK3267906.1"/>
    <property type="molecule type" value="Genomic_DNA"/>
</dbReference>
<evidence type="ECO:0000256" key="7">
    <source>
        <dbReference type="ARBA" id="ARBA00023237"/>
    </source>
</evidence>
<evidence type="ECO:0000313" key="8">
    <source>
        <dbReference type="EMBL" id="KAK3267906.1"/>
    </source>
</evidence>
<name>A0AAE0FZ30_9CHLO</name>
<evidence type="ECO:0000256" key="3">
    <source>
        <dbReference type="ARBA" id="ARBA00004613"/>
    </source>
</evidence>
<evidence type="ECO:0000256" key="5">
    <source>
        <dbReference type="ARBA" id="ARBA00022729"/>
    </source>
</evidence>
<sequence length="762" mass="79019">MVRVGQELALSSRIDVIEFSYHTGFVHATNMTVNGNSAENGGVFSHYKSHSLAIHDSSIMNCQAVEKGGVVQSENPTAVEIIRCVLVNNTGNYGGALYIKTGGGLNISSSSFVSNTAHFAGGGIYQTAASTVGSSISIQNSNLTNNSATYGGAIYSYFAATQSWSIKLEGCIAVGNHATKNAAVAYVHAGLDIVIKDSLVHQNSGVVIGAFYFVAATDHRTALVTSCIFTENYLMDGDGGAFYLSDTTDLTVIGSTLANNQAKGSGGSIRNDNGDIYIQDCIINNNTAPVAGAVTTKGAIMHISNTSLNYNVASQGEGGAIMLDGTHCVLNNTYFIGNQAKDGGAIHSTGMVALHIKESTLMGNSATATGGALSMLAPSAAESAESTGNTSVLLELESVLIEANFAGTGGGLYLQHVPAVEIVDSVLVNNYCTGSLGRGGGLLLETDQAGYMDVLRSNLTSNMIIGTSSTSLMDSDTGLVGGGIYIRMDGCGGALTVAVAAETNAGDKLPVQIRISQVYLIENMATKYGGGICMVGTGTVQIEHTEMVGNSIDGDSSCSYGATGGAVFLSEGASMNASHCIFNANSAGDGGAIAILQNSSLQMFNNSFGENYASNLGSVLFTETGNCSLADLDFIENYAPNSEAVFWTTSNIDCESCAYVKSPLTADDGINCKREDGIVSLGAAHKMVVINATSGERNIQNITINSHSDTSTLDVEVQLVDGNDIPLCSWDAVVSVRLDEGSEVRALRRLPGLGRKAYFLAA</sequence>
<comment type="caution">
    <text evidence="8">The sequence shown here is derived from an EMBL/GenBank/DDBJ whole genome shotgun (WGS) entry which is preliminary data.</text>
</comment>